<dbReference type="Gene3D" id="1.20.1720.10">
    <property type="entry name" value="Multidrug resistance protein D"/>
    <property type="match status" value="1"/>
</dbReference>
<feature type="transmembrane region" description="Helical" evidence="8">
    <location>
        <begin position="102"/>
        <end position="123"/>
    </location>
</feature>
<dbReference type="SUPFAM" id="SSF103473">
    <property type="entry name" value="MFS general substrate transporter"/>
    <property type="match status" value="1"/>
</dbReference>
<feature type="transmembrane region" description="Helical" evidence="8">
    <location>
        <begin position="396"/>
        <end position="419"/>
    </location>
</feature>
<organism evidence="10 11">
    <name type="scientific">[Enterobacter] lignolyticus</name>
    <dbReference type="NCBI Taxonomy" id="1334193"/>
    <lineage>
        <taxon>Bacteria</taxon>
        <taxon>Pseudomonadati</taxon>
        <taxon>Pseudomonadota</taxon>
        <taxon>Gammaproteobacteria</taxon>
        <taxon>Enterobacterales</taxon>
        <taxon>Enterobacteriaceae</taxon>
        <taxon>Pluralibacter</taxon>
    </lineage>
</organism>
<dbReference type="GO" id="GO:0005886">
    <property type="term" value="C:plasma membrane"/>
    <property type="evidence" value="ECO:0007669"/>
    <property type="project" value="UniProtKB-SubCell"/>
</dbReference>
<dbReference type="RefSeq" id="WP_062741510.1">
    <property type="nucleotide sequence ID" value="NZ_CP012871.1"/>
</dbReference>
<dbReference type="Proteomes" id="UP000069162">
    <property type="component" value="Chromosome"/>
</dbReference>
<dbReference type="InterPro" id="IPR036259">
    <property type="entry name" value="MFS_trans_sf"/>
</dbReference>
<reference evidence="11" key="1">
    <citation type="submission" date="2015-10" db="EMBL/GenBank/DDBJ databases">
        <title>Complete Genome Sequencing of Klebsiella sp. strain G5.</title>
        <authorList>
            <person name="Chan K.-G."/>
            <person name="Chen J.-W."/>
        </authorList>
    </citation>
    <scope>NUCLEOTIDE SEQUENCE [LARGE SCALE GENOMIC DNA]</scope>
    <source>
        <strain evidence="11">G5</strain>
    </source>
</reference>
<name>A0A806XF49_9ENTR</name>
<feature type="transmembrane region" description="Helical" evidence="8">
    <location>
        <begin position="197"/>
        <end position="214"/>
    </location>
</feature>
<dbReference type="AlphaFoldDB" id="A0A806XF49"/>
<evidence type="ECO:0000256" key="5">
    <source>
        <dbReference type="ARBA" id="ARBA00022692"/>
    </source>
</evidence>
<dbReference type="PANTHER" id="PTHR42718">
    <property type="entry name" value="MAJOR FACILITATOR SUPERFAMILY MULTIDRUG TRANSPORTER MFSC"/>
    <property type="match status" value="1"/>
</dbReference>
<keyword evidence="6 8" id="KW-1133">Transmembrane helix</keyword>
<dbReference type="PRINTS" id="PR01036">
    <property type="entry name" value="TCRTETB"/>
</dbReference>
<feature type="transmembrane region" description="Helical" evidence="8">
    <location>
        <begin position="12"/>
        <end position="33"/>
    </location>
</feature>
<keyword evidence="7 8" id="KW-0472">Membrane</keyword>
<keyword evidence="5 8" id="KW-0812">Transmembrane</keyword>
<keyword evidence="4" id="KW-0997">Cell inner membrane</keyword>
<evidence type="ECO:0000256" key="4">
    <source>
        <dbReference type="ARBA" id="ARBA00022519"/>
    </source>
</evidence>
<evidence type="ECO:0000256" key="3">
    <source>
        <dbReference type="ARBA" id="ARBA00022475"/>
    </source>
</evidence>
<sequence length="471" mass="51073">MEELPASVRWQLWIVAFGFFMQTLDTTIVNTALPSMAKSLGESPLHMHMVIVSYVLTVALMLPASGWLADRVGVRNVFFTAIVLFTVGSLFCAQANTLNQLVMARVLQGIGGAMMVPVGRLTVMKIVPRDQYMAAMTFVTLPGQIGPLLGPALGGILVEYASWHWIFLINIPVGIVGAIATLWLMPNYTMQTRRFDISGFILLALGMATLTLALDGQKGLGISSSMLALLVAVGLLSVLLYLWHAKGSDSALFSLKLFHTHTFSLGLAGSFAGRIGSGMLPFMTPVFLQIGLGFSPFHAGLMMIPMVIGSMGMKRMVVQVVNRFGYRRVLVGATLGLALVSLLFMTTALLGWYWLLPPVLFLQGMVNSSRFSSMNTLTLKDLPDELASSGNSLLSMIMQLSMSIGVTVAGLLLGLYGQHHIGVDSTVSHQVFLYTWLSMAAIIALPALLFARVPDDVSKNVVISRRRRSEP</sequence>
<feature type="transmembrane region" description="Helical" evidence="8">
    <location>
        <begin position="329"/>
        <end position="355"/>
    </location>
</feature>
<dbReference type="CDD" id="cd17503">
    <property type="entry name" value="MFS_LmrB_MDR_like"/>
    <property type="match status" value="1"/>
</dbReference>
<dbReference type="EMBL" id="CP012871">
    <property type="protein sequence ID" value="ALR77341.1"/>
    <property type="molecule type" value="Genomic_DNA"/>
</dbReference>
<gene>
    <name evidence="8" type="primary">mdtD</name>
    <name evidence="10" type="ORF">AO703_13885</name>
</gene>
<dbReference type="OrthoDB" id="9812221at2"/>
<dbReference type="Gene3D" id="1.20.1250.20">
    <property type="entry name" value="MFS general substrate transporter like domains"/>
    <property type="match status" value="1"/>
</dbReference>
<comment type="similarity">
    <text evidence="8">Belongs to the major facilitator superfamily. TCR/Tet family.</text>
</comment>
<feature type="transmembrane region" description="Helical" evidence="8">
    <location>
        <begin position="255"/>
        <end position="275"/>
    </location>
</feature>
<dbReference type="NCBIfam" id="TIGR00711">
    <property type="entry name" value="efflux_EmrB"/>
    <property type="match status" value="1"/>
</dbReference>
<dbReference type="FunFam" id="1.20.1720.10:FF:000001">
    <property type="entry name" value="Putative multidrug resistance protein MdtD"/>
    <property type="match status" value="1"/>
</dbReference>
<proteinExistence type="inferred from homology"/>
<comment type="subcellular location">
    <subcellularLocation>
        <location evidence="1">Cell inner membrane</location>
        <topology evidence="1">Multi-pass membrane protein</topology>
    </subcellularLocation>
    <subcellularLocation>
        <location evidence="8">Cell membrane</location>
        <topology evidence="8">Multi-pass membrane protein</topology>
    </subcellularLocation>
</comment>
<dbReference type="InterPro" id="IPR023721">
    <property type="entry name" value="Multi-R_MdtD"/>
</dbReference>
<feature type="transmembrane region" description="Helical" evidence="8">
    <location>
        <begin position="76"/>
        <end position="96"/>
    </location>
</feature>
<evidence type="ECO:0000259" key="9">
    <source>
        <dbReference type="PROSITE" id="PS50850"/>
    </source>
</evidence>
<dbReference type="Pfam" id="PF07690">
    <property type="entry name" value="MFS_1"/>
    <property type="match status" value="1"/>
</dbReference>
<feature type="transmembrane region" description="Helical" evidence="8">
    <location>
        <begin position="287"/>
        <end position="308"/>
    </location>
</feature>
<dbReference type="InterPro" id="IPR004638">
    <property type="entry name" value="EmrB-like"/>
</dbReference>
<dbReference type="PROSITE" id="PS50850">
    <property type="entry name" value="MFS"/>
    <property type="match status" value="1"/>
</dbReference>
<dbReference type="KEGG" id="kle:AO703_13885"/>
<feature type="transmembrane region" description="Helical" evidence="8">
    <location>
        <begin position="45"/>
        <end position="64"/>
    </location>
</feature>
<feature type="transmembrane region" description="Helical" evidence="8">
    <location>
        <begin position="431"/>
        <end position="451"/>
    </location>
</feature>
<dbReference type="InterPro" id="IPR020846">
    <property type="entry name" value="MFS_dom"/>
</dbReference>
<protein>
    <recommendedName>
        <fullName evidence="8">Putative multidrug resistance protein MdtD</fullName>
    </recommendedName>
</protein>
<evidence type="ECO:0000256" key="7">
    <source>
        <dbReference type="ARBA" id="ARBA00023136"/>
    </source>
</evidence>
<dbReference type="FunFam" id="1.20.1250.20:FF:000021">
    <property type="entry name" value="Putative multidrug resistance protein MdtD"/>
    <property type="match status" value="1"/>
</dbReference>
<dbReference type="NCBIfam" id="NF007799">
    <property type="entry name" value="PRK10504.1"/>
    <property type="match status" value="1"/>
</dbReference>
<feature type="transmembrane region" description="Helical" evidence="8">
    <location>
        <begin position="135"/>
        <end position="157"/>
    </location>
</feature>
<evidence type="ECO:0000256" key="1">
    <source>
        <dbReference type="ARBA" id="ARBA00004429"/>
    </source>
</evidence>
<evidence type="ECO:0000256" key="2">
    <source>
        <dbReference type="ARBA" id="ARBA00022448"/>
    </source>
</evidence>
<dbReference type="InterPro" id="IPR011701">
    <property type="entry name" value="MFS"/>
</dbReference>
<feature type="transmembrane region" description="Helical" evidence="8">
    <location>
        <begin position="220"/>
        <end position="243"/>
    </location>
</feature>
<feature type="domain" description="Major facilitator superfamily (MFS) profile" evidence="9">
    <location>
        <begin position="11"/>
        <end position="458"/>
    </location>
</feature>
<feature type="transmembrane region" description="Helical" evidence="8">
    <location>
        <begin position="163"/>
        <end position="185"/>
    </location>
</feature>
<keyword evidence="3 8" id="KW-1003">Cell membrane</keyword>
<dbReference type="PANTHER" id="PTHR42718:SF46">
    <property type="entry name" value="BLR6921 PROTEIN"/>
    <property type="match status" value="1"/>
</dbReference>
<evidence type="ECO:0000313" key="10">
    <source>
        <dbReference type="EMBL" id="ALR77341.1"/>
    </source>
</evidence>
<dbReference type="GO" id="GO:0022857">
    <property type="term" value="F:transmembrane transporter activity"/>
    <property type="evidence" value="ECO:0007669"/>
    <property type="project" value="UniProtKB-UniRule"/>
</dbReference>
<dbReference type="HAMAP" id="MF_01577">
    <property type="entry name" value="MFS_MdtD"/>
    <property type="match status" value="1"/>
</dbReference>
<accession>A0A806XF49</accession>
<evidence type="ECO:0000313" key="11">
    <source>
        <dbReference type="Proteomes" id="UP000069162"/>
    </source>
</evidence>
<evidence type="ECO:0000256" key="6">
    <source>
        <dbReference type="ARBA" id="ARBA00022989"/>
    </source>
</evidence>
<evidence type="ECO:0000256" key="8">
    <source>
        <dbReference type="HAMAP-Rule" id="MF_01577"/>
    </source>
</evidence>
<keyword evidence="2 8" id="KW-0813">Transport</keyword>